<dbReference type="InterPro" id="IPR005123">
    <property type="entry name" value="Oxoglu/Fe-dep_dioxygenase_dom"/>
</dbReference>
<evidence type="ECO:0000256" key="1">
    <source>
        <dbReference type="ARBA" id="ARBA00006336"/>
    </source>
</evidence>
<dbReference type="EMBL" id="AZHB01000041">
    <property type="protein sequence ID" value="OAA53024.1"/>
    <property type="molecule type" value="Genomic_DNA"/>
</dbReference>
<dbReference type="SUPFAM" id="SSF47616">
    <property type="entry name" value="GST C-terminal domain-like"/>
    <property type="match status" value="1"/>
</dbReference>
<feature type="domain" description="Fe2OG dioxygenase" evidence="3">
    <location>
        <begin position="299"/>
        <end position="422"/>
    </location>
</feature>
<dbReference type="InterPro" id="IPR057088">
    <property type="entry name" value="GLRG_09195_Thiored"/>
</dbReference>
<dbReference type="PROSITE" id="PS51471">
    <property type="entry name" value="FE2OG_OXY"/>
    <property type="match status" value="1"/>
</dbReference>
<feature type="compositionally biased region" description="Polar residues" evidence="2">
    <location>
        <begin position="176"/>
        <end position="203"/>
    </location>
</feature>
<dbReference type="Pfam" id="PF24470">
    <property type="entry name" value="Thiored_Isochorism"/>
    <property type="match status" value="1"/>
</dbReference>
<dbReference type="Gene3D" id="2.60.120.590">
    <property type="entry name" value="Alpha-ketoglutarate-dependent dioxygenase AlkB-like"/>
    <property type="match status" value="1"/>
</dbReference>
<dbReference type="SUPFAM" id="SSF51197">
    <property type="entry name" value="Clavaminate synthase-like"/>
    <property type="match status" value="1"/>
</dbReference>
<proteinExistence type="inferred from homology"/>
<dbReference type="PANTHER" id="PTHR31212:SF5">
    <property type="entry name" value="ISOCHORISMATASE FAMILY PROTEIN FAMILY (AFU_ORTHOLOGUE AFUA_3G14500)"/>
    <property type="match status" value="1"/>
</dbReference>
<dbReference type="InterPro" id="IPR037151">
    <property type="entry name" value="AlkB-like_sf"/>
</dbReference>
<dbReference type="GeneID" id="30025379"/>
<protein>
    <submittedName>
        <fullName evidence="4">Isochorismatase family protein family</fullName>
    </submittedName>
</protein>
<dbReference type="Pfam" id="PF13532">
    <property type="entry name" value="2OG-FeII_Oxy_2"/>
    <property type="match status" value="1"/>
</dbReference>
<keyword evidence="5" id="KW-1185">Reference proteome</keyword>
<gene>
    <name evidence="4" type="ORF">ISF_09087</name>
</gene>
<dbReference type="Proteomes" id="UP000076744">
    <property type="component" value="Unassembled WGS sequence"/>
</dbReference>
<feature type="compositionally biased region" description="Basic and acidic residues" evidence="2">
    <location>
        <begin position="347"/>
        <end position="359"/>
    </location>
</feature>
<dbReference type="STRING" id="1081104.A0A167LFI3"/>
<evidence type="ECO:0000313" key="5">
    <source>
        <dbReference type="Proteomes" id="UP000076744"/>
    </source>
</evidence>
<feature type="region of interest" description="Disordered" evidence="2">
    <location>
        <begin position="174"/>
        <end position="203"/>
    </location>
</feature>
<sequence>MLSSKIGAEVPQTVKDDDYAEKTDVFFLKSHYSAFEGTGLLRLLRARMTMEVYVCGSLINAGVYATTVDAAGHGFVITLVEDCCGYSNEGRQIKAIKTLQILTGCDLSTSAEIVQDKTPSPPAFDLDRTSCMHESGGDDIAESMGALTLDTTIAPRAAEAGAMQDSTLANILPKDISNNHNIPNHTAPMNASEPSNTDAQQNDQQLHGLCEGDTDVIENLLSPELEAGIFETLSKEVQWQRMSHQGGEVPRLVAVQGEVGSDGSVPIYRHPSDESPRLLPFSPTVLAIKAVTEEQLGHSLNHVLIQFYRDGKDYISEHSDKTLDIVRGSFIANVSLGAKRTMMLRTKRADKDPSSDEQHASSGGRKVQRAPLPHNSLCRMGLRTNMKWLHSIRQDKRAEREKSPDELAYEGGRISLTFRQIGTFLGKDETKIWGQGATAKTPDDAQNVLNGQTEESIKMLRAFGTENHSSNFDWDAYYGIGFDVLHLRSAPRFFSSTDAIVNMRISMMLAEYEVGYASGSITQSKKSATFASSRQSTSDDVFIKYVDNDDDKTEVTGDLAIMLYLHANHQKKKSVVMPGELANQFTLFQKSLSLLTTWREIIRSIEDDQSLLIALKGELQQWELCTPGADFIGGNRPGLADFALWPVLHSMIERCGSDVLAEFRALGSYYTALRMRPSTVKMLDRLQQT</sequence>
<evidence type="ECO:0000259" key="3">
    <source>
        <dbReference type="PROSITE" id="PS51471"/>
    </source>
</evidence>
<dbReference type="Gene3D" id="1.20.1050.10">
    <property type="match status" value="1"/>
</dbReference>
<dbReference type="Pfam" id="PF00857">
    <property type="entry name" value="Isochorismatase"/>
    <property type="match status" value="1"/>
</dbReference>
<evidence type="ECO:0000313" key="4">
    <source>
        <dbReference type="EMBL" id="OAA53024.1"/>
    </source>
</evidence>
<dbReference type="InterPro" id="IPR000868">
    <property type="entry name" value="Isochorismatase-like_dom"/>
</dbReference>
<dbReference type="InterPro" id="IPR032854">
    <property type="entry name" value="ALKBH3"/>
</dbReference>
<organism evidence="4 5">
    <name type="scientific">Cordyceps fumosorosea (strain ARSEF 2679)</name>
    <name type="common">Isaria fumosorosea</name>
    <dbReference type="NCBI Taxonomy" id="1081104"/>
    <lineage>
        <taxon>Eukaryota</taxon>
        <taxon>Fungi</taxon>
        <taxon>Dikarya</taxon>
        <taxon>Ascomycota</taxon>
        <taxon>Pezizomycotina</taxon>
        <taxon>Sordariomycetes</taxon>
        <taxon>Hypocreomycetidae</taxon>
        <taxon>Hypocreales</taxon>
        <taxon>Cordycipitaceae</taxon>
        <taxon>Cordyceps</taxon>
    </lineage>
</organism>
<dbReference type="Gene3D" id="3.40.50.850">
    <property type="entry name" value="Isochorismatase-like"/>
    <property type="match status" value="1"/>
</dbReference>
<dbReference type="GO" id="GO:0006307">
    <property type="term" value="P:DNA alkylation repair"/>
    <property type="evidence" value="ECO:0007669"/>
    <property type="project" value="InterPro"/>
</dbReference>
<comment type="caution">
    <text evidence="4">The sequence shown here is derived from an EMBL/GenBank/DDBJ whole genome shotgun (WGS) entry which is preliminary data.</text>
</comment>
<dbReference type="SUPFAM" id="SSF52499">
    <property type="entry name" value="Isochorismatase-like hydrolases"/>
    <property type="match status" value="1"/>
</dbReference>
<dbReference type="InterPro" id="IPR027450">
    <property type="entry name" value="AlkB-like"/>
</dbReference>
<dbReference type="PANTHER" id="PTHR31212">
    <property type="entry name" value="ALPHA-KETOGLUTARATE-DEPENDENT DIOXYGENASE ALKB HOMOLOG 3"/>
    <property type="match status" value="1"/>
</dbReference>
<feature type="region of interest" description="Disordered" evidence="2">
    <location>
        <begin position="347"/>
        <end position="372"/>
    </location>
</feature>
<dbReference type="OrthoDB" id="445341at2759"/>
<dbReference type="RefSeq" id="XP_018700108.1">
    <property type="nucleotide sequence ID" value="XM_018852690.1"/>
</dbReference>
<accession>A0A167LFI3</accession>
<comment type="similarity">
    <text evidence="1">Belongs to the isochorismatase family.</text>
</comment>
<name>A0A167LFI3_CORFA</name>
<evidence type="ECO:0000256" key="2">
    <source>
        <dbReference type="SAM" id="MobiDB-lite"/>
    </source>
</evidence>
<reference evidence="4 5" key="1">
    <citation type="journal article" date="2016" name="Genome Biol. Evol.">
        <title>Divergent and convergent evolution of fungal pathogenicity.</title>
        <authorList>
            <person name="Shang Y."/>
            <person name="Xiao G."/>
            <person name="Zheng P."/>
            <person name="Cen K."/>
            <person name="Zhan S."/>
            <person name="Wang C."/>
        </authorList>
    </citation>
    <scope>NUCLEOTIDE SEQUENCE [LARGE SCALE GENOMIC DNA]</scope>
    <source>
        <strain evidence="4 5">ARSEF 2679</strain>
    </source>
</reference>
<dbReference type="AlphaFoldDB" id="A0A167LFI3"/>
<dbReference type="GO" id="GO:0051213">
    <property type="term" value="F:dioxygenase activity"/>
    <property type="evidence" value="ECO:0007669"/>
    <property type="project" value="InterPro"/>
</dbReference>
<dbReference type="InterPro" id="IPR036380">
    <property type="entry name" value="Isochorismatase-like_sf"/>
</dbReference>
<dbReference type="InterPro" id="IPR036282">
    <property type="entry name" value="Glutathione-S-Trfase_C_sf"/>
</dbReference>